<dbReference type="Proteomes" id="UP000464374">
    <property type="component" value="Chromosome"/>
</dbReference>
<gene>
    <name evidence="3" type="ORF">GWP43_00915</name>
</gene>
<dbReference type="SMART" id="SM00028">
    <property type="entry name" value="TPR"/>
    <property type="match status" value="6"/>
</dbReference>
<dbReference type="PROSITE" id="PS50293">
    <property type="entry name" value="TPR_REGION"/>
    <property type="match status" value="1"/>
</dbReference>
<name>A0A6P1XXM8_9SPIR</name>
<dbReference type="AlphaFoldDB" id="A0A6P1XXM8"/>
<feature type="repeat" description="TPR" evidence="1">
    <location>
        <begin position="132"/>
        <end position="165"/>
    </location>
</feature>
<dbReference type="InterPro" id="IPR011990">
    <property type="entry name" value="TPR-like_helical_dom_sf"/>
</dbReference>
<reference evidence="3 4" key="1">
    <citation type="submission" date="2020-01" db="EMBL/GenBank/DDBJ databases">
        <title>Complete genome sequence of a human oral phylogroup 1 Treponema sp. strain ATCC 700766, originally isolated from periodontitis dental plaque.</title>
        <authorList>
            <person name="Chan Y."/>
            <person name="Huo Y.-B."/>
            <person name="Yu X.-L."/>
            <person name="Zeng H."/>
            <person name="Leung W.-K."/>
            <person name="Watt R.M."/>
        </authorList>
    </citation>
    <scope>NUCLEOTIDE SEQUENCE [LARGE SCALE GENOMIC DNA]</scope>
    <source>
        <strain evidence="3 4">OMZ 804</strain>
    </source>
</reference>
<dbReference type="Pfam" id="PF13181">
    <property type="entry name" value="TPR_8"/>
    <property type="match status" value="2"/>
</dbReference>
<dbReference type="GO" id="GO:0045892">
    <property type="term" value="P:negative regulation of DNA-templated transcription"/>
    <property type="evidence" value="ECO:0007669"/>
    <property type="project" value="InterPro"/>
</dbReference>
<keyword evidence="1" id="KW-0802">TPR repeat</keyword>
<dbReference type="PANTHER" id="PTHR44749">
    <property type="entry name" value="SUPPRESSOR OF RPS4-RLD 1"/>
    <property type="match status" value="1"/>
</dbReference>
<protein>
    <submittedName>
        <fullName evidence="3">Uncharacterized protein</fullName>
    </submittedName>
</protein>
<evidence type="ECO:0000313" key="4">
    <source>
        <dbReference type="Proteomes" id="UP000464374"/>
    </source>
</evidence>
<accession>A0A6P1XXM8</accession>
<dbReference type="SUPFAM" id="SSF48452">
    <property type="entry name" value="TPR-like"/>
    <property type="match status" value="2"/>
</dbReference>
<proteinExistence type="predicted"/>
<evidence type="ECO:0000256" key="2">
    <source>
        <dbReference type="SAM" id="SignalP"/>
    </source>
</evidence>
<dbReference type="InterPro" id="IPR019734">
    <property type="entry name" value="TPR_rpt"/>
</dbReference>
<dbReference type="InterPro" id="IPR044650">
    <property type="entry name" value="SRFR1-like"/>
</dbReference>
<sequence>MKKLYLILLFSMFFAFSLAAQPLSYDSFTKKYKEAAQLYYQKRYESALQILDILAADDYAQTYPSVFLSRSLVLYYMGRYDEAKIDIEKAIAFQPYTLKLRLCRSMINMALKEYEEALADINYCLEKNPTWADAYHQKGLIYLTLSNYSEALDNFDNALATANGSYKPEYFSDRGFSYYYLHYFEKAKDDFLHSLTLTENDNVYLCLIDVCYKLQQYDEGIKYANILIKPGRRVESAIIDRAYIYLVQKRYDEVRADLDLIEKSCENLSSYHKVKAVYAILTGDKASAIEAVDKAYTLNSQDKDILILREALSTDEIDIRKIVNLLIDFSYTF</sequence>
<evidence type="ECO:0000313" key="3">
    <source>
        <dbReference type="EMBL" id="QHX42248.1"/>
    </source>
</evidence>
<dbReference type="RefSeq" id="WP_162662060.1">
    <property type="nucleotide sequence ID" value="NZ_CP048020.1"/>
</dbReference>
<feature type="signal peptide" evidence="2">
    <location>
        <begin position="1"/>
        <end position="20"/>
    </location>
</feature>
<dbReference type="PANTHER" id="PTHR44749:SF1">
    <property type="entry name" value="TETRATRICOPEPTIDE-LIKE HELICAL DOMAIN-CONTAINING PROTEIN"/>
    <property type="match status" value="1"/>
</dbReference>
<dbReference type="PROSITE" id="PS50005">
    <property type="entry name" value="TPR"/>
    <property type="match status" value="1"/>
</dbReference>
<organism evidence="3 4">
    <name type="scientific">Treponema vincentii</name>
    <dbReference type="NCBI Taxonomy" id="69710"/>
    <lineage>
        <taxon>Bacteria</taxon>
        <taxon>Pseudomonadati</taxon>
        <taxon>Spirochaetota</taxon>
        <taxon>Spirochaetia</taxon>
        <taxon>Spirochaetales</taxon>
        <taxon>Treponemataceae</taxon>
        <taxon>Treponema</taxon>
    </lineage>
</organism>
<keyword evidence="2" id="KW-0732">Signal</keyword>
<feature type="chain" id="PRO_5026999486" evidence="2">
    <location>
        <begin position="21"/>
        <end position="333"/>
    </location>
</feature>
<dbReference type="Gene3D" id="1.25.40.10">
    <property type="entry name" value="Tetratricopeptide repeat domain"/>
    <property type="match status" value="3"/>
</dbReference>
<dbReference type="EMBL" id="CP048020">
    <property type="protein sequence ID" value="QHX42248.1"/>
    <property type="molecule type" value="Genomic_DNA"/>
</dbReference>
<dbReference type="KEGG" id="trz:GWP43_00915"/>
<evidence type="ECO:0000256" key="1">
    <source>
        <dbReference type="PROSITE-ProRule" id="PRU00339"/>
    </source>
</evidence>